<dbReference type="AlphaFoldDB" id="G4CUH7"/>
<feature type="transmembrane region" description="Helical" evidence="9">
    <location>
        <begin position="584"/>
        <end position="605"/>
    </location>
</feature>
<feature type="transmembrane region" description="Helical" evidence="9">
    <location>
        <begin position="127"/>
        <end position="145"/>
    </location>
</feature>
<comment type="similarity">
    <text evidence="9">Belongs to the H(+)-translocating pyrophosphatase (TC 3.A.10) family. K(+)-insensitive subfamily.</text>
</comment>
<keyword evidence="9" id="KW-1003">Cell membrane</keyword>
<feature type="transmembrane region" description="Helical" evidence="9">
    <location>
        <begin position="689"/>
        <end position="707"/>
    </location>
</feature>
<dbReference type="Pfam" id="PF03030">
    <property type="entry name" value="H_PPase"/>
    <property type="match status" value="1"/>
</dbReference>
<keyword evidence="3 9" id="KW-0812">Transmembrane</keyword>
<keyword evidence="11" id="KW-1185">Reference proteome</keyword>
<dbReference type="EC" id="7.1.3.1" evidence="9"/>
<dbReference type="GO" id="GO:0000287">
    <property type="term" value="F:magnesium ion binding"/>
    <property type="evidence" value="ECO:0007669"/>
    <property type="project" value="UniProtKB-UniRule"/>
</dbReference>
<evidence type="ECO:0000256" key="2">
    <source>
        <dbReference type="ARBA" id="ARBA00022448"/>
    </source>
</evidence>
<evidence type="ECO:0000256" key="6">
    <source>
        <dbReference type="ARBA" id="ARBA00022989"/>
    </source>
</evidence>
<dbReference type="InterPro" id="IPR004131">
    <property type="entry name" value="PPase-energised_H-pump"/>
</dbReference>
<feature type="transmembrane region" description="Helical" evidence="9">
    <location>
        <begin position="151"/>
        <end position="175"/>
    </location>
</feature>
<feature type="transmembrane region" description="Helical" evidence="9">
    <location>
        <begin position="499"/>
        <end position="521"/>
    </location>
</feature>
<gene>
    <name evidence="9" type="primary">hppA</name>
    <name evidence="10" type="ORF">HMPREF9153_0183</name>
</gene>
<comment type="subunit">
    <text evidence="9">Homodimer.</text>
</comment>
<comment type="function">
    <text evidence="9">Proton pump that utilizes the energy of pyrophosphate hydrolysis as the driving force for proton movement across the membrane. Generates a proton motive force.</text>
</comment>
<dbReference type="GO" id="GO:0005886">
    <property type="term" value="C:plasma membrane"/>
    <property type="evidence" value="ECO:0007669"/>
    <property type="project" value="UniProtKB-SubCell"/>
</dbReference>
<evidence type="ECO:0000256" key="4">
    <source>
        <dbReference type="ARBA" id="ARBA00022842"/>
    </source>
</evidence>
<sequence>MHESSQGRDRIVNTIDKGSSPMKRLFGCTLPVLLTTLALAGCGSSGEAKEGGGGEANLKLPPLNEQVGNVSGTALLWIGLVICLFGLVFGLVTYSKLQKLPVHEAMHEVSELIYETCKTYLKQQAKFLMLLWAFIAAVIVVYFLLLEHMGAKVLIILLFSLVGMAGSFGVAWYGIRVNTFANSRTAHASLRGSPWETFDIPMRSGMSIGMVLISVELTLMLFIMLVLPGDLAGPCFIGFAIGESLGAACLRIAGGIFTKIADVGADLMKIAFHIKEDDARNPGVIADCTGDNAGDSVGPSADGFETYGVTGVALITFVLGAVPDQTEQVQLLVWIFVVRVVMLIASFVSYLINNAVAKARYGKVTEMDFEKPLSSLVWITSVMSILLTVLTTWWMLGSMGDGTMWWKLSIIISCGTLAGALIPELVKAFTSTNSRHVREVVTSAREGGASLDILSGLVAGNFSGFWLGIIIVALMGVSFLVSGTGSGLGDMGAMSEVKWAVFAFGLVAFGFLGMGAVTIAVDSYGPVTDNAQSVYELSTIEEIPNVSEDIEKQYGFTPRWDVAKHILEAQDGAGNTFKATAKPVLIGTAVVGATTMIFSIIMMLTDGLSNAAEVNKLGLTHAPFLLGMIAGGAIIYWFSGASMQAVTTGAYRAVEFIKNNMQLDENATKASTEDSKKVVQICTEYAQKGMLNIFLGVFFAALGFAFVDPYFFIGYLISIAIFGLYQAIFMANAGGAWDNAKKIVEVDLDAKGTELHDASVVGDTVGDPFKDTSSVALNPVIKFTTLFGLLAVELAVSIGAGPLTYILAAVFFLVACFFVYRSFYGMRIDSAGGNDEYGAVAKEAGSGL</sequence>
<feature type="transmembrane region" description="Helical" evidence="9">
    <location>
        <begin position="373"/>
        <end position="396"/>
    </location>
</feature>
<proteinExistence type="inferred from homology"/>
<feature type="transmembrane region" description="Helical" evidence="9">
    <location>
        <begin position="451"/>
        <end position="479"/>
    </location>
</feature>
<comment type="subcellular location">
    <subcellularLocation>
        <location evidence="9">Cell membrane</location>
        <topology evidence="9">Multi-pass membrane protein</topology>
    </subcellularLocation>
    <subcellularLocation>
        <location evidence="1">Endomembrane system</location>
        <topology evidence="1">Multi-pass membrane protein</topology>
    </subcellularLocation>
</comment>
<keyword evidence="2 9" id="KW-0813">Transport</keyword>
<dbReference type="GO" id="GO:0009678">
    <property type="term" value="F:diphosphate hydrolysis-driven proton transmembrane transporter activity"/>
    <property type="evidence" value="ECO:0007669"/>
    <property type="project" value="UniProtKB-UniRule"/>
</dbReference>
<dbReference type="HAMAP" id="MF_01129">
    <property type="entry name" value="PPase_energized_pump"/>
    <property type="match status" value="1"/>
</dbReference>
<name>G4CUH7_9ACTN</name>
<feature type="site" description="Determinant of potassium independence" evidence="9">
    <location>
        <position position="578"/>
    </location>
</feature>
<dbReference type="Proteomes" id="UP000005332">
    <property type="component" value="Unassembled WGS sequence"/>
</dbReference>
<evidence type="ECO:0000256" key="8">
    <source>
        <dbReference type="ARBA" id="ARBA00023136"/>
    </source>
</evidence>
<organism evidence="10 11">
    <name type="scientific">Cutibacterium avidum ATCC 25577</name>
    <dbReference type="NCBI Taxonomy" id="997355"/>
    <lineage>
        <taxon>Bacteria</taxon>
        <taxon>Bacillati</taxon>
        <taxon>Actinomycetota</taxon>
        <taxon>Actinomycetes</taxon>
        <taxon>Propionibacteriales</taxon>
        <taxon>Propionibacteriaceae</taxon>
        <taxon>Cutibacterium</taxon>
    </lineage>
</organism>
<protein>
    <recommendedName>
        <fullName evidence="9">K(+)-insensitive pyrophosphate-energized proton pump</fullName>
        <ecNumber evidence="9">7.1.3.1</ecNumber>
    </recommendedName>
    <alternativeName>
        <fullName evidence="9">Membrane-bound proton-translocating pyrophosphatase</fullName>
    </alternativeName>
    <alternativeName>
        <fullName evidence="9">Pyrophosphate-energized inorganic pyrophosphatase</fullName>
        <shortName evidence="9">H(+)-PPase</shortName>
    </alternativeName>
</protein>
<evidence type="ECO:0000256" key="9">
    <source>
        <dbReference type="HAMAP-Rule" id="MF_01129"/>
    </source>
</evidence>
<feature type="transmembrane region" description="Helical" evidence="9">
    <location>
        <begin position="208"/>
        <end position="227"/>
    </location>
</feature>
<reference evidence="10 11" key="1">
    <citation type="submission" date="2011-06" db="EMBL/GenBank/DDBJ databases">
        <authorList>
            <person name="Muzny D."/>
            <person name="Qin X."/>
            <person name="Deng J."/>
            <person name="Jiang H."/>
            <person name="Liu Y."/>
            <person name="Qu J."/>
            <person name="Song X.-Z."/>
            <person name="Zhang L."/>
            <person name="Thornton R."/>
            <person name="Coyle M."/>
            <person name="Francisco L."/>
            <person name="Jackson L."/>
            <person name="Javaid M."/>
            <person name="Korchina V."/>
            <person name="Kovar C."/>
            <person name="Mata R."/>
            <person name="Mathew T."/>
            <person name="Ngo R."/>
            <person name="Nguyen L."/>
            <person name="Nguyen N."/>
            <person name="Okwuonu G."/>
            <person name="Ongeri F."/>
            <person name="Pham C."/>
            <person name="Simmons D."/>
            <person name="Wilczek-Boney K."/>
            <person name="Hale W."/>
            <person name="Jakkamsetti A."/>
            <person name="Pham P."/>
            <person name="Ruth R."/>
            <person name="San Lucas F."/>
            <person name="Warren J."/>
            <person name="Zhang J."/>
            <person name="Zhao Z."/>
            <person name="Zhou C."/>
            <person name="Zhu D."/>
            <person name="Lee S."/>
            <person name="Bess C."/>
            <person name="Blankenburg K."/>
            <person name="Forbes L."/>
            <person name="Fu Q."/>
            <person name="Gubbala S."/>
            <person name="Hirani K."/>
            <person name="Jayaseelan J.C."/>
            <person name="Lara F."/>
            <person name="Munidasa M."/>
            <person name="Palculict T."/>
            <person name="Patil S."/>
            <person name="Pu L.-L."/>
            <person name="Saada N."/>
            <person name="Tang L."/>
            <person name="Weissenberger G."/>
            <person name="Zhu Y."/>
            <person name="Hemphill L."/>
            <person name="Shang Y."/>
            <person name="Youmans B."/>
            <person name="Ayvaz T."/>
            <person name="Ross M."/>
            <person name="Santibanez J."/>
            <person name="Aqrawi P."/>
            <person name="Gross S."/>
            <person name="Joshi V."/>
            <person name="Fowler G."/>
            <person name="Nazareth L."/>
            <person name="Reid J."/>
            <person name="Worley K."/>
            <person name="Petrosino J."/>
            <person name="Highlander S."/>
            <person name="Gibbs R."/>
        </authorList>
    </citation>
    <scope>NUCLEOTIDE SEQUENCE [LARGE SCALE GENOMIC DNA]</scope>
    <source>
        <strain evidence="10 11">ATCC 25577</strain>
    </source>
</reference>
<dbReference type="EMBL" id="AGBA01000003">
    <property type="protein sequence ID" value="EGY79118.1"/>
    <property type="molecule type" value="Genomic_DNA"/>
</dbReference>
<feature type="transmembrane region" description="Helical" evidence="9">
    <location>
        <begin position="780"/>
        <end position="799"/>
    </location>
</feature>
<feature type="transmembrane region" description="Helical" evidence="9">
    <location>
        <begin position="72"/>
        <end position="94"/>
    </location>
</feature>
<comment type="catalytic activity">
    <reaction evidence="9">
        <text>diphosphate + H2O + H(+)(in) = 2 phosphate + 2 H(+)(out)</text>
        <dbReference type="Rhea" id="RHEA:13973"/>
        <dbReference type="ChEBI" id="CHEBI:15377"/>
        <dbReference type="ChEBI" id="CHEBI:15378"/>
        <dbReference type="ChEBI" id="CHEBI:33019"/>
        <dbReference type="ChEBI" id="CHEBI:43474"/>
        <dbReference type="EC" id="7.1.3.1"/>
    </reaction>
</comment>
<dbReference type="PANTHER" id="PTHR31998">
    <property type="entry name" value="K(+)-INSENSITIVE PYROPHOSPHATE-ENERGIZED PROTON PUMP"/>
    <property type="match status" value="1"/>
</dbReference>
<feature type="transmembrane region" description="Helical" evidence="9">
    <location>
        <begin position="331"/>
        <end position="352"/>
    </location>
</feature>
<keyword evidence="7 9" id="KW-0406">Ion transport</keyword>
<keyword evidence="4 9" id="KW-0460">Magnesium</keyword>
<keyword evidence="9" id="KW-0375">Hydrogen ion transport</keyword>
<keyword evidence="8 9" id="KW-0472">Membrane</keyword>
<evidence type="ECO:0000256" key="7">
    <source>
        <dbReference type="ARBA" id="ARBA00023065"/>
    </source>
</evidence>
<feature type="transmembrane region" description="Helical" evidence="9">
    <location>
        <begin position="408"/>
        <end position="430"/>
    </location>
</feature>
<accession>G4CUH7</accession>
<comment type="cofactor">
    <cofactor evidence="9">
        <name>Mg(2+)</name>
        <dbReference type="ChEBI" id="CHEBI:18420"/>
    </cofactor>
</comment>
<evidence type="ECO:0000313" key="10">
    <source>
        <dbReference type="EMBL" id="EGY79118.1"/>
    </source>
</evidence>
<evidence type="ECO:0000313" key="11">
    <source>
        <dbReference type="Proteomes" id="UP000005332"/>
    </source>
</evidence>
<dbReference type="GO" id="GO:0004427">
    <property type="term" value="F:inorganic diphosphate phosphatase activity"/>
    <property type="evidence" value="ECO:0007669"/>
    <property type="project" value="UniProtKB-UniRule"/>
</dbReference>
<keyword evidence="5 9" id="KW-1278">Translocase</keyword>
<comment type="caution">
    <text evidence="10">The sequence shown here is derived from an EMBL/GenBank/DDBJ whole genome shotgun (WGS) entry which is preliminary data.</text>
</comment>
<dbReference type="PATRIC" id="fig|997355.3.peg.182"/>
<dbReference type="HOGENOM" id="CLU_008743_3_1_11"/>
<feature type="transmembrane region" description="Helical" evidence="9">
    <location>
        <begin position="617"/>
        <end position="638"/>
    </location>
</feature>
<feature type="transmembrane region" description="Helical" evidence="9">
    <location>
        <begin position="713"/>
        <end position="733"/>
    </location>
</feature>
<dbReference type="GO" id="GO:0012505">
    <property type="term" value="C:endomembrane system"/>
    <property type="evidence" value="ECO:0007669"/>
    <property type="project" value="UniProtKB-SubCell"/>
</dbReference>
<feature type="transmembrane region" description="Helical" evidence="9">
    <location>
        <begin position="805"/>
        <end position="823"/>
    </location>
</feature>
<evidence type="ECO:0000256" key="1">
    <source>
        <dbReference type="ARBA" id="ARBA00004127"/>
    </source>
</evidence>
<dbReference type="PIRSF" id="PIRSF001265">
    <property type="entry name" value="H+-PPase"/>
    <property type="match status" value="1"/>
</dbReference>
<evidence type="ECO:0000256" key="3">
    <source>
        <dbReference type="ARBA" id="ARBA00022692"/>
    </source>
</evidence>
<evidence type="ECO:0000256" key="5">
    <source>
        <dbReference type="ARBA" id="ARBA00022967"/>
    </source>
</evidence>
<keyword evidence="6 9" id="KW-1133">Transmembrane helix</keyword>
<dbReference type="NCBIfam" id="NF001950">
    <property type="entry name" value="PRK00733.1-1"/>
    <property type="match status" value="1"/>
</dbReference>
<keyword evidence="10" id="KW-0378">Hydrolase</keyword>
<comment type="caution">
    <text evidence="9">Lacks conserved residue(s) required for the propagation of feature annotation.</text>
</comment>